<dbReference type="SUPFAM" id="SSF48264">
    <property type="entry name" value="Cytochrome P450"/>
    <property type="match status" value="1"/>
</dbReference>
<keyword evidence="5 14" id="KW-0812">Transmembrane</keyword>
<dbReference type="GO" id="GO:0005506">
    <property type="term" value="F:iron ion binding"/>
    <property type="evidence" value="ECO:0007669"/>
    <property type="project" value="InterPro"/>
</dbReference>
<keyword evidence="6 12" id="KW-0479">Metal-binding</keyword>
<evidence type="ECO:0000256" key="10">
    <source>
        <dbReference type="ARBA" id="ARBA00023033"/>
    </source>
</evidence>
<keyword evidence="7 14" id="KW-1133">Transmembrane helix</keyword>
<dbReference type="InterPro" id="IPR036396">
    <property type="entry name" value="Cyt_P450_sf"/>
</dbReference>
<dbReference type="InterPro" id="IPR050121">
    <property type="entry name" value="Cytochrome_P450_monoxygenase"/>
</dbReference>
<comment type="cofactor">
    <cofactor evidence="1 12">
        <name>heme</name>
        <dbReference type="ChEBI" id="CHEBI:30413"/>
    </cofactor>
</comment>
<dbReference type="InterPro" id="IPR002401">
    <property type="entry name" value="Cyt_P450_E_grp-I"/>
</dbReference>
<evidence type="ECO:0000256" key="12">
    <source>
        <dbReference type="PIRSR" id="PIRSR602401-1"/>
    </source>
</evidence>
<dbReference type="CDD" id="cd11058">
    <property type="entry name" value="CYP60B-like"/>
    <property type="match status" value="1"/>
</dbReference>
<dbReference type="OrthoDB" id="1470350at2759"/>
<evidence type="ECO:0000256" key="8">
    <source>
        <dbReference type="ARBA" id="ARBA00023002"/>
    </source>
</evidence>
<evidence type="ECO:0000313" key="16">
    <source>
        <dbReference type="Proteomes" id="UP000799777"/>
    </source>
</evidence>
<evidence type="ECO:0000256" key="7">
    <source>
        <dbReference type="ARBA" id="ARBA00022989"/>
    </source>
</evidence>
<organism evidence="15 16">
    <name type="scientific">Setomelanomma holmii</name>
    <dbReference type="NCBI Taxonomy" id="210430"/>
    <lineage>
        <taxon>Eukaryota</taxon>
        <taxon>Fungi</taxon>
        <taxon>Dikarya</taxon>
        <taxon>Ascomycota</taxon>
        <taxon>Pezizomycotina</taxon>
        <taxon>Dothideomycetes</taxon>
        <taxon>Pleosporomycetidae</taxon>
        <taxon>Pleosporales</taxon>
        <taxon>Pleosporineae</taxon>
        <taxon>Phaeosphaeriaceae</taxon>
        <taxon>Setomelanomma</taxon>
    </lineage>
</organism>
<keyword evidence="9 12" id="KW-0408">Iron</keyword>
<reference evidence="15" key="1">
    <citation type="journal article" date="2020" name="Stud. Mycol.">
        <title>101 Dothideomycetes genomes: a test case for predicting lifestyles and emergence of pathogens.</title>
        <authorList>
            <person name="Haridas S."/>
            <person name="Albert R."/>
            <person name="Binder M."/>
            <person name="Bloem J."/>
            <person name="Labutti K."/>
            <person name="Salamov A."/>
            <person name="Andreopoulos B."/>
            <person name="Baker S."/>
            <person name="Barry K."/>
            <person name="Bills G."/>
            <person name="Bluhm B."/>
            <person name="Cannon C."/>
            <person name="Castanera R."/>
            <person name="Culley D."/>
            <person name="Daum C."/>
            <person name="Ezra D."/>
            <person name="Gonzalez J."/>
            <person name="Henrissat B."/>
            <person name="Kuo A."/>
            <person name="Liang C."/>
            <person name="Lipzen A."/>
            <person name="Lutzoni F."/>
            <person name="Magnuson J."/>
            <person name="Mondo S."/>
            <person name="Nolan M."/>
            <person name="Ohm R."/>
            <person name="Pangilinan J."/>
            <person name="Park H.-J."/>
            <person name="Ramirez L."/>
            <person name="Alfaro M."/>
            <person name="Sun H."/>
            <person name="Tritt A."/>
            <person name="Yoshinaga Y."/>
            <person name="Zwiers L.-H."/>
            <person name="Turgeon B."/>
            <person name="Goodwin S."/>
            <person name="Spatafora J."/>
            <person name="Crous P."/>
            <person name="Grigoriev I."/>
        </authorList>
    </citation>
    <scope>NUCLEOTIDE SEQUENCE</scope>
    <source>
        <strain evidence="15">CBS 110217</strain>
    </source>
</reference>
<evidence type="ECO:0000256" key="14">
    <source>
        <dbReference type="SAM" id="Phobius"/>
    </source>
</evidence>
<feature type="binding site" description="axial binding residue" evidence="12">
    <location>
        <position position="458"/>
    </location>
    <ligand>
        <name>heme</name>
        <dbReference type="ChEBI" id="CHEBI:30413"/>
    </ligand>
    <ligandPart>
        <name>Fe</name>
        <dbReference type="ChEBI" id="CHEBI:18248"/>
    </ligandPart>
</feature>
<evidence type="ECO:0000256" key="6">
    <source>
        <dbReference type="ARBA" id="ARBA00022723"/>
    </source>
</evidence>
<evidence type="ECO:0000256" key="1">
    <source>
        <dbReference type="ARBA" id="ARBA00001971"/>
    </source>
</evidence>
<dbReference type="EMBL" id="ML978209">
    <property type="protein sequence ID" value="KAF2028697.1"/>
    <property type="molecule type" value="Genomic_DNA"/>
</dbReference>
<evidence type="ECO:0000256" key="13">
    <source>
        <dbReference type="RuleBase" id="RU000461"/>
    </source>
</evidence>
<dbReference type="FunFam" id="1.10.630.10:FF:000047">
    <property type="entry name" value="Cytochrome P450 monooxygenase"/>
    <property type="match status" value="1"/>
</dbReference>
<keyword evidence="10 13" id="KW-0503">Monooxygenase</keyword>
<keyword evidence="16" id="KW-1185">Reference proteome</keyword>
<proteinExistence type="inferred from homology"/>
<dbReference type="InterPro" id="IPR001128">
    <property type="entry name" value="Cyt_P450"/>
</dbReference>
<protein>
    <submittedName>
        <fullName evidence="15">Cytochrome P450 monooxygenase-like protein</fullName>
    </submittedName>
</protein>
<evidence type="ECO:0000256" key="3">
    <source>
        <dbReference type="ARBA" id="ARBA00010617"/>
    </source>
</evidence>
<dbReference type="PRINTS" id="PR00463">
    <property type="entry name" value="EP450I"/>
</dbReference>
<dbReference type="Pfam" id="PF00067">
    <property type="entry name" value="p450"/>
    <property type="match status" value="1"/>
</dbReference>
<dbReference type="GO" id="GO:0016705">
    <property type="term" value="F:oxidoreductase activity, acting on paired donors, with incorporation or reduction of molecular oxygen"/>
    <property type="evidence" value="ECO:0007669"/>
    <property type="project" value="InterPro"/>
</dbReference>
<sequence length="514" mass="58717">MAPSIASTSTDFRFLSPVGIAGFFVVFSAAYILYNFVYNVFLHPLKHIPGPRLAASTGIPYALHMRNGSMVAWIKQLHDQYGDAVRIAPNEVSFISGETAWPDIYGFRTGKYKNTGAYLKDLAWFPIPINKTWSLLAADEANHSRVRRNLAHAFSDKALRDQEPLIQKYVDLLVHRLGEHAAESKAVDIMQWYNYTTFDVICDLTFGEPLYSLRDSKEHHWIRLVFASVKAIGLLSTRVKYPMFQYIEKLKTLFKNTANINAARLEFFKLAHDKVERRLEKGTDRPDFFSYITKSQEIEAKALTRDEMDSNSTLFLAAGSETTATILSGVTYLLLANRDKLSKLIYEIRSRFTSASEITIEEVNKLEYMIACLQEALRMYPPVPTGFPRVVPVGGDHISGYFIPAGTSVYVSQHAMNHSTRNYKDPERFVPERWMGAEEYKDDNRESLQPFSFGPRNCLGKNLAYAEMRLILAKVLFTFDLALQSQSALWMRDQKVFTLWEKPALMVDLKTVQR</sequence>
<evidence type="ECO:0000256" key="4">
    <source>
        <dbReference type="ARBA" id="ARBA00022617"/>
    </source>
</evidence>
<dbReference type="AlphaFoldDB" id="A0A9P4LLI5"/>
<dbReference type="PRINTS" id="PR00385">
    <property type="entry name" value="P450"/>
</dbReference>
<dbReference type="InterPro" id="IPR017972">
    <property type="entry name" value="Cyt_P450_CS"/>
</dbReference>
<dbReference type="Gene3D" id="1.10.630.10">
    <property type="entry name" value="Cytochrome P450"/>
    <property type="match status" value="1"/>
</dbReference>
<evidence type="ECO:0000256" key="11">
    <source>
        <dbReference type="ARBA" id="ARBA00023136"/>
    </source>
</evidence>
<feature type="transmembrane region" description="Helical" evidence="14">
    <location>
        <begin position="12"/>
        <end position="34"/>
    </location>
</feature>
<keyword evidence="8 13" id="KW-0560">Oxidoreductase</keyword>
<dbReference type="PANTHER" id="PTHR24305">
    <property type="entry name" value="CYTOCHROME P450"/>
    <property type="match status" value="1"/>
</dbReference>
<dbReference type="Proteomes" id="UP000799777">
    <property type="component" value="Unassembled WGS sequence"/>
</dbReference>
<dbReference type="GO" id="GO:0009403">
    <property type="term" value="P:toxin biosynthetic process"/>
    <property type="evidence" value="ECO:0007669"/>
    <property type="project" value="UniProtKB-ARBA"/>
</dbReference>
<accession>A0A9P4LLI5</accession>
<dbReference type="PROSITE" id="PS00086">
    <property type="entry name" value="CYTOCHROME_P450"/>
    <property type="match status" value="1"/>
</dbReference>
<evidence type="ECO:0000256" key="2">
    <source>
        <dbReference type="ARBA" id="ARBA00004167"/>
    </source>
</evidence>
<dbReference type="PANTHER" id="PTHR24305:SF210">
    <property type="entry name" value="CYTOCHROME P450 MONOOXYGENASE ASQL-RELATED"/>
    <property type="match status" value="1"/>
</dbReference>
<dbReference type="GO" id="GO:0004497">
    <property type="term" value="F:monooxygenase activity"/>
    <property type="evidence" value="ECO:0007669"/>
    <property type="project" value="UniProtKB-KW"/>
</dbReference>
<keyword evidence="11 14" id="KW-0472">Membrane</keyword>
<dbReference type="GO" id="GO:0020037">
    <property type="term" value="F:heme binding"/>
    <property type="evidence" value="ECO:0007669"/>
    <property type="project" value="InterPro"/>
</dbReference>
<evidence type="ECO:0000256" key="9">
    <source>
        <dbReference type="ARBA" id="ARBA00023004"/>
    </source>
</evidence>
<dbReference type="GO" id="GO:0016020">
    <property type="term" value="C:membrane"/>
    <property type="evidence" value="ECO:0007669"/>
    <property type="project" value="UniProtKB-SubCell"/>
</dbReference>
<name>A0A9P4LLI5_9PLEO</name>
<evidence type="ECO:0000313" key="15">
    <source>
        <dbReference type="EMBL" id="KAF2028697.1"/>
    </source>
</evidence>
<keyword evidence="4 12" id="KW-0349">Heme</keyword>
<comment type="caution">
    <text evidence="15">The sequence shown here is derived from an EMBL/GenBank/DDBJ whole genome shotgun (WGS) entry which is preliminary data.</text>
</comment>
<evidence type="ECO:0000256" key="5">
    <source>
        <dbReference type="ARBA" id="ARBA00022692"/>
    </source>
</evidence>
<comment type="subcellular location">
    <subcellularLocation>
        <location evidence="2">Membrane</location>
        <topology evidence="2">Single-pass membrane protein</topology>
    </subcellularLocation>
</comment>
<gene>
    <name evidence="15" type="ORF">EK21DRAFT_113553</name>
</gene>
<comment type="similarity">
    <text evidence="3 13">Belongs to the cytochrome P450 family.</text>
</comment>